<dbReference type="EMBL" id="CM046391">
    <property type="protein sequence ID" value="KAI8561397.1"/>
    <property type="molecule type" value="Genomic_DNA"/>
</dbReference>
<evidence type="ECO:0000313" key="1">
    <source>
        <dbReference type="EMBL" id="KAI8561397.1"/>
    </source>
</evidence>
<keyword evidence="2" id="KW-1185">Reference proteome</keyword>
<protein>
    <submittedName>
        <fullName evidence="1">Uncharacterized protein</fullName>
    </submittedName>
</protein>
<sequence length="202" mass="21617">MAVGMDTGDRCMDTHVTVQLWNGQIVRCGARWPWKFGGSGGRRGGDRRIAVSSSILWLVWWRLVLDLSGGGGVDVAPMVVMLWSSFVCRSPVGGLLSSQSGVGLAFCRFLGGDLTDEDRFVAGVVWCFWLLVVVPGPRALTTLAFIVVGWFPPPVSTSGRGRSSSSMWAPVVCTVVAAGVVRVLWDGLGGPAPAWAEFGFWA</sequence>
<comment type="caution">
    <text evidence="1">The sequence shown here is derived from an EMBL/GenBank/DDBJ whole genome shotgun (WGS) entry which is preliminary data.</text>
</comment>
<name>A0ACC0P6U1_RHOML</name>
<accession>A0ACC0P6U1</accession>
<gene>
    <name evidence="1" type="ORF">RHMOL_Rhmol04G0336100</name>
</gene>
<proteinExistence type="predicted"/>
<dbReference type="Proteomes" id="UP001062846">
    <property type="component" value="Chromosome 4"/>
</dbReference>
<reference evidence="1" key="1">
    <citation type="submission" date="2022-02" db="EMBL/GenBank/DDBJ databases">
        <title>Plant Genome Project.</title>
        <authorList>
            <person name="Zhang R.-G."/>
        </authorList>
    </citation>
    <scope>NUCLEOTIDE SEQUENCE</scope>
    <source>
        <strain evidence="1">AT1</strain>
    </source>
</reference>
<organism evidence="1 2">
    <name type="scientific">Rhododendron molle</name>
    <name type="common">Chinese azalea</name>
    <name type="synonym">Azalea mollis</name>
    <dbReference type="NCBI Taxonomy" id="49168"/>
    <lineage>
        <taxon>Eukaryota</taxon>
        <taxon>Viridiplantae</taxon>
        <taxon>Streptophyta</taxon>
        <taxon>Embryophyta</taxon>
        <taxon>Tracheophyta</taxon>
        <taxon>Spermatophyta</taxon>
        <taxon>Magnoliopsida</taxon>
        <taxon>eudicotyledons</taxon>
        <taxon>Gunneridae</taxon>
        <taxon>Pentapetalae</taxon>
        <taxon>asterids</taxon>
        <taxon>Ericales</taxon>
        <taxon>Ericaceae</taxon>
        <taxon>Ericoideae</taxon>
        <taxon>Rhodoreae</taxon>
        <taxon>Rhododendron</taxon>
    </lineage>
</organism>
<evidence type="ECO:0000313" key="2">
    <source>
        <dbReference type="Proteomes" id="UP001062846"/>
    </source>
</evidence>